<sequence length="85" mass="10155">MSPPNRLRSRKTPRRPRPRLPRFPSRIGRKSLLHPRRSRGRRTTIRIRLSRRAARRIRRTDRLTPDARDAERPELAQAKAFLASR</sequence>
<dbReference type="Proteomes" id="UP000006552">
    <property type="component" value="Chromosome"/>
</dbReference>
<feature type="compositionally biased region" description="Basic residues" evidence="1">
    <location>
        <begin position="27"/>
        <end position="44"/>
    </location>
</feature>
<gene>
    <name evidence="2" type="ORF">ebA46</name>
</gene>
<evidence type="ECO:0000313" key="3">
    <source>
        <dbReference type="Proteomes" id="UP000006552"/>
    </source>
</evidence>
<proteinExistence type="predicted"/>
<feature type="region of interest" description="Disordered" evidence="1">
    <location>
        <begin position="1"/>
        <end position="44"/>
    </location>
</feature>
<accession>Q5P964</accession>
<evidence type="ECO:0000256" key="1">
    <source>
        <dbReference type="SAM" id="MobiDB-lite"/>
    </source>
</evidence>
<feature type="compositionally biased region" description="Basic residues" evidence="1">
    <location>
        <begin position="7"/>
        <end position="20"/>
    </location>
</feature>
<feature type="compositionally biased region" description="Basic and acidic residues" evidence="1">
    <location>
        <begin position="60"/>
        <end position="74"/>
    </location>
</feature>
<feature type="region of interest" description="Disordered" evidence="1">
    <location>
        <begin position="56"/>
        <end position="85"/>
    </location>
</feature>
<dbReference type="HOGENOM" id="CLU_2505573_0_0_4"/>
<dbReference type="AlphaFoldDB" id="Q5P964"/>
<dbReference type="STRING" id="76114.ebA46"/>
<keyword evidence="3" id="KW-1185">Reference proteome</keyword>
<reference evidence="2 3" key="1">
    <citation type="journal article" date="2005" name="Arch. Microbiol.">
        <title>The genome sequence of an anaerobic aromatic-degrading denitrifying bacterium, strain EbN1.</title>
        <authorList>
            <person name="Rabus R."/>
            <person name="Kube M."/>
            <person name="Heider J."/>
            <person name="Beck A."/>
            <person name="Heitmann K."/>
            <person name="Widdel F."/>
            <person name="Reinhardt R."/>
        </authorList>
    </citation>
    <scope>NUCLEOTIDE SEQUENCE [LARGE SCALE GENOMIC DNA]</scope>
    <source>
        <strain evidence="2 3">EbN1</strain>
    </source>
</reference>
<organism evidence="2 3">
    <name type="scientific">Aromatoleum aromaticum (strain DSM 19018 / LMG 30748 / EbN1)</name>
    <name type="common">Azoarcus sp. (strain EbN1)</name>
    <dbReference type="NCBI Taxonomy" id="76114"/>
    <lineage>
        <taxon>Bacteria</taxon>
        <taxon>Pseudomonadati</taxon>
        <taxon>Pseudomonadota</taxon>
        <taxon>Betaproteobacteria</taxon>
        <taxon>Rhodocyclales</taxon>
        <taxon>Rhodocyclaceae</taxon>
        <taxon>Aromatoleum</taxon>
    </lineage>
</organism>
<dbReference type="EMBL" id="CR555306">
    <property type="protein sequence ID" value="CAI06145.1"/>
    <property type="molecule type" value="Genomic_DNA"/>
</dbReference>
<name>Q5P964_AROAE</name>
<protein>
    <submittedName>
        <fullName evidence="2">Uncharacterized protein</fullName>
    </submittedName>
</protein>
<evidence type="ECO:0000313" key="2">
    <source>
        <dbReference type="EMBL" id="CAI06145.1"/>
    </source>
</evidence>
<dbReference type="KEGG" id="eba:ebA46"/>